<comment type="caution">
    <text evidence="1">The sequence shown here is derived from an EMBL/GenBank/DDBJ whole genome shotgun (WGS) entry which is preliminary data.</text>
</comment>
<dbReference type="Proteomes" id="UP000324800">
    <property type="component" value="Unassembled WGS sequence"/>
</dbReference>
<organism evidence="1 2">
    <name type="scientific">Streblomastix strix</name>
    <dbReference type="NCBI Taxonomy" id="222440"/>
    <lineage>
        <taxon>Eukaryota</taxon>
        <taxon>Metamonada</taxon>
        <taxon>Preaxostyla</taxon>
        <taxon>Oxymonadida</taxon>
        <taxon>Streblomastigidae</taxon>
        <taxon>Streblomastix</taxon>
    </lineage>
</organism>
<evidence type="ECO:0000313" key="2">
    <source>
        <dbReference type="Proteomes" id="UP000324800"/>
    </source>
</evidence>
<dbReference type="EMBL" id="SNRW01008620">
    <property type="protein sequence ID" value="KAA6379228.1"/>
    <property type="molecule type" value="Genomic_DNA"/>
</dbReference>
<name>A0A5J4V9K2_9EUKA</name>
<accession>A0A5J4V9K2</accession>
<protein>
    <submittedName>
        <fullName evidence="1">Uncharacterized protein</fullName>
    </submittedName>
</protein>
<evidence type="ECO:0000313" key="1">
    <source>
        <dbReference type="EMBL" id="KAA6379228.1"/>
    </source>
</evidence>
<reference evidence="1 2" key="1">
    <citation type="submission" date="2019-03" db="EMBL/GenBank/DDBJ databases">
        <title>Single cell metagenomics reveals metabolic interactions within the superorganism composed of flagellate Streblomastix strix and complex community of Bacteroidetes bacteria on its surface.</title>
        <authorList>
            <person name="Treitli S.C."/>
            <person name="Kolisko M."/>
            <person name="Husnik F."/>
            <person name="Keeling P."/>
            <person name="Hampl V."/>
        </authorList>
    </citation>
    <scope>NUCLEOTIDE SEQUENCE [LARGE SCALE GENOMIC DNA]</scope>
    <source>
        <strain evidence="1">ST1C</strain>
    </source>
</reference>
<gene>
    <name evidence="1" type="ORF">EZS28_025244</name>
</gene>
<proteinExistence type="predicted"/>
<sequence length="70" mass="8057">MESPVNDYDSLPNSNRDVKAFITIYTRKITSRKLSSLNAYELSLKADDEYQSVLEIVPDSFVLYTVLDTY</sequence>
<dbReference type="AlphaFoldDB" id="A0A5J4V9K2"/>